<evidence type="ECO:0000256" key="1">
    <source>
        <dbReference type="SAM" id="Phobius"/>
    </source>
</evidence>
<accession>A0A9Q4T678</accession>
<gene>
    <name evidence="2" type="ORF">EHJ13_21490</name>
</gene>
<proteinExistence type="predicted"/>
<sequence length="83" mass="9476">MTMKKRAEALTYSLLRRVGVPEKQLSAYSKKTGERMLLCSILLIVPLIIWDMPLVIKIILQLGYAIMMCVGILLAFDEEKKPH</sequence>
<feature type="transmembrane region" description="Helical" evidence="1">
    <location>
        <begin position="36"/>
        <end position="52"/>
    </location>
</feature>
<organism evidence="2 3">
    <name type="scientific">Cronobacter dublinensis</name>
    <dbReference type="NCBI Taxonomy" id="413497"/>
    <lineage>
        <taxon>Bacteria</taxon>
        <taxon>Pseudomonadati</taxon>
        <taxon>Pseudomonadota</taxon>
        <taxon>Gammaproteobacteria</taxon>
        <taxon>Enterobacterales</taxon>
        <taxon>Enterobacteriaceae</taxon>
        <taxon>Cronobacter</taxon>
    </lineage>
</organism>
<keyword evidence="1" id="KW-1133">Transmembrane helix</keyword>
<keyword evidence="1" id="KW-0472">Membrane</keyword>
<comment type="caution">
    <text evidence="2">The sequence shown here is derived from an EMBL/GenBank/DDBJ whole genome shotgun (WGS) entry which is preliminary data.</text>
</comment>
<dbReference type="RefSeq" id="WP_044593558.1">
    <property type="nucleotide sequence ID" value="NZ_NRNP01000014.1"/>
</dbReference>
<keyword evidence="1" id="KW-0812">Transmembrane</keyword>
<dbReference type="Proteomes" id="UP000778262">
    <property type="component" value="Unassembled WGS sequence"/>
</dbReference>
<feature type="transmembrane region" description="Helical" evidence="1">
    <location>
        <begin position="58"/>
        <end position="76"/>
    </location>
</feature>
<evidence type="ECO:0000313" key="2">
    <source>
        <dbReference type="EMBL" id="NCH89984.1"/>
    </source>
</evidence>
<reference evidence="2" key="1">
    <citation type="submission" date="2018-11" db="EMBL/GenBank/DDBJ databases">
        <title>Genomics analysis of Putative Virulence Factors on Adhesion and Cytotoxicity for Cronobacter spp.</title>
        <authorList>
            <person name="Cui J."/>
        </authorList>
    </citation>
    <scope>NUCLEOTIDE SEQUENCE</scope>
    <source>
        <strain evidence="2">SD69</strain>
    </source>
</reference>
<protein>
    <submittedName>
        <fullName evidence="2">Uncharacterized protein</fullName>
    </submittedName>
</protein>
<name>A0A9Q4T678_9ENTR</name>
<evidence type="ECO:0000313" key="3">
    <source>
        <dbReference type="Proteomes" id="UP000778262"/>
    </source>
</evidence>
<dbReference type="EMBL" id="RPBY01000013">
    <property type="protein sequence ID" value="NCH89984.1"/>
    <property type="molecule type" value="Genomic_DNA"/>
</dbReference>
<dbReference type="AlphaFoldDB" id="A0A9Q4T678"/>